<comment type="caution">
    <text evidence="8">The sequence shown here is derived from an EMBL/GenBank/DDBJ whole genome shotgun (WGS) entry which is preliminary data.</text>
</comment>
<dbReference type="SUPFAM" id="SSF55785">
    <property type="entry name" value="PYP-like sensor domain (PAS domain)"/>
    <property type="match status" value="1"/>
</dbReference>
<name>A0A839ADG5_9HYPH</name>
<dbReference type="EC" id="2.7.7.7" evidence="1"/>
<dbReference type="EMBL" id="JACFXV010000048">
    <property type="protein sequence ID" value="MBA5777186.1"/>
    <property type="molecule type" value="Genomic_DNA"/>
</dbReference>
<reference evidence="8 9" key="1">
    <citation type="submission" date="2020-07" db="EMBL/GenBank/DDBJ databases">
        <title>Stappia sp., F7233, whole genome shotgun sequencing project.</title>
        <authorList>
            <person name="Jiang S."/>
            <person name="Liu Z.W."/>
            <person name="Du Z.J."/>
        </authorList>
    </citation>
    <scope>NUCLEOTIDE SEQUENCE [LARGE SCALE GENOMIC DNA]</scope>
    <source>
        <strain evidence="8 9">F7233</strain>
    </source>
</reference>
<dbReference type="SUPFAM" id="SSF53098">
    <property type="entry name" value="Ribonuclease H-like"/>
    <property type="match status" value="1"/>
</dbReference>
<evidence type="ECO:0000256" key="4">
    <source>
        <dbReference type="ARBA" id="ARBA00049244"/>
    </source>
</evidence>
<feature type="transmembrane region" description="Helical" evidence="6">
    <location>
        <begin position="12"/>
        <end position="36"/>
    </location>
</feature>
<dbReference type="GO" id="GO:0003887">
    <property type="term" value="F:DNA-directed DNA polymerase activity"/>
    <property type="evidence" value="ECO:0007669"/>
    <property type="project" value="UniProtKB-EC"/>
</dbReference>
<protein>
    <recommendedName>
        <fullName evidence="1">DNA-directed DNA polymerase</fullName>
        <ecNumber evidence="1">2.7.7.7</ecNumber>
    </recommendedName>
</protein>
<dbReference type="GO" id="GO:0003677">
    <property type="term" value="F:DNA binding"/>
    <property type="evidence" value="ECO:0007669"/>
    <property type="project" value="InterPro"/>
</dbReference>
<dbReference type="InterPro" id="IPR036397">
    <property type="entry name" value="RNaseH_sf"/>
</dbReference>
<dbReference type="InterPro" id="IPR035965">
    <property type="entry name" value="PAS-like_dom_sf"/>
</dbReference>
<keyword evidence="9" id="KW-1185">Reference proteome</keyword>
<comment type="subunit">
    <text evidence="3">DNA polymerase III contains a core (composed of alpha, epsilon and theta chains) that associates with a tau subunit. This core dimerizes to form the POLIII' complex. PolIII' associates with the gamma complex (composed of gamma, delta, delta', psi and chi chains) and with the beta chain to form the complete DNA polymerase III complex.</text>
</comment>
<comment type="function">
    <text evidence="2">DNA polymerase III is a complex, multichain enzyme responsible for most of the replicative synthesis in bacteria. The epsilon subunit contain the editing function and is a proofreading 3'-5' exonuclease.</text>
</comment>
<feature type="coiled-coil region" evidence="5">
    <location>
        <begin position="116"/>
        <end position="154"/>
    </location>
</feature>
<evidence type="ECO:0000313" key="8">
    <source>
        <dbReference type="EMBL" id="MBA5777186.1"/>
    </source>
</evidence>
<evidence type="ECO:0000256" key="6">
    <source>
        <dbReference type="SAM" id="Phobius"/>
    </source>
</evidence>
<keyword evidence="6" id="KW-1133">Transmembrane helix</keyword>
<dbReference type="InterPro" id="IPR013520">
    <property type="entry name" value="Ribonucl_H"/>
</dbReference>
<dbReference type="PANTHER" id="PTHR30231">
    <property type="entry name" value="DNA POLYMERASE III SUBUNIT EPSILON"/>
    <property type="match status" value="1"/>
</dbReference>
<dbReference type="GO" id="GO:0008408">
    <property type="term" value="F:3'-5' exonuclease activity"/>
    <property type="evidence" value="ECO:0007669"/>
    <property type="project" value="TreeGrafter"/>
</dbReference>
<dbReference type="InterPro" id="IPR012337">
    <property type="entry name" value="RNaseH-like_sf"/>
</dbReference>
<sequence>MPDRTERWSLRFRIFLFFALIAGSSAAILFGATLWLSFHLPPESTSMVVLFVGGAAFAIAGLTAWVWLRFDDHVAKPIDALSQAMRTAVRAGGTPEGGRTALPQTGEYLGYLAPAAREITDALAEARHDVEAAIEKATVAAERQKRQLETVVRDLQQGVIICRLDHTILLYNRAAQGLLDHSHAQSGSPGRELGLGRKLSAFLAVQALRHALERLTRRFGGGRHFSHRDGLMAPFLAITVSGHETLKGRMSLMLDEDDARPIGYVVTIDRVTEELAAAIWRERLLQDVTQDMRRHVTNLTMAAEVVLSMHKDADGDIEWIRAALREEPKVIGERLDRLDQVANDMLFGAWPVAPVFSPTLFECVIHRRSENRTIQVEQGGTPLWLMCDSASVTELLDRVMNRAAVWDQIRDFWLEATRHGDRAYVDLVWRGNLVPVGVLEDWLSEPLDEAVGSMTGRDVLSHHKTDMWCEELTPDNRPGVVRVRMALALALDLEDRPEKANVQIPQRPEFYDFDLFTRHPPGRLEDAELKALNFVVFDTETTGLEPSRGDEMISVAGVRIVNGRILRGELFSTLVNPGRRIPPASIKIHGITDEMVAGAGNITSVLPRFHDFVGDSILVAHNAAFDMAFLEKRQREAGVVFDQPVLDTVLLAAHVFGRSESLTLDALAERFGITIPPEERHTALGDAIATAEVLLRLFDLLEAVDVMTLGDATRVSDMQAAIRRKQGAY</sequence>
<accession>A0A839ADG5</accession>
<dbReference type="FunFam" id="3.30.420.10:FF:000045">
    <property type="entry name" value="3'-5' exonuclease DinG"/>
    <property type="match status" value="1"/>
</dbReference>
<dbReference type="GO" id="GO:0005829">
    <property type="term" value="C:cytosol"/>
    <property type="evidence" value="ECO:0007669"/>
    <property type="project" value="TreeGrafter"/>
</dbReference>
<feature type="transmembrane region" description="Helical" evidence="6">
    <location>
        <begin position="48"/>
        <end position="68"/>
    </location>
</feature>
<dbReference type="PANTHER" id="PTHR30231:SF41">
    <property type="entry name" value="DNA POLYMERASE III SUBUNIT EPSILON"/>
    <property type="match status" value="1"/>
</dbReference>
<keyword evidence="5" id="KW-0175">Coiled coil</keyword>
<evidence type="ECO:0000256" key="5">
    <source>
        <dbReference type="SAM" id="Coils"/>
    </source>
</evidence>
<proteinExistence type="predicted"/>
<gene>
    <name evidence="8" type="ORF">H2509_08610</name>
</gene>
<dbReference type="GO" id="GO:0045004">
    <property type="term" value="P:DNA replication proofreading"/>
    <property type="evidence" value="ECO:0007669"/>
    <property type="project" value="TreeGrafter"/>
</dbReference>
<dbReference type="SMART" id="SM00479">
    <property type="entry name" value="EXOIII"/>
    <property type="match status" value="1"/>
</dbReference>
<keyword evidence="6" id="KW-0472">Membrane</keyword>
<dbReference type="InterPro" id="IPR006054">
    <property type="entry name" value="DnaQ"/>
</dbReference>
<dbReference type="CDD" id="cd06127">
    <property type="entry name" value="DEDDh"/>
    <property type="match status" value="1"/>
</dbReference>
<dbReference type="Gene3D" id="3.30.420.10">
    <property type="entry name" value="Ribonuclease H-like superfamily/Ribonuclease H"/>
    <property type="match status" value="1"/>
</dbReference>
<organism evidence="8 9">
    <name type="scientific">Stappia albiluteola</name>
    <dbReference type="NCBI Taxonomy" id="2758565"/>
    <lineage>
        <taxon>Bacteria</taxon>
        <taxon>Pseudomonadati</taxon>
        <taxon>Pseudomonadota</taxon>
        <taxon>Alphaproteobacteria</taxon>
        <taxon>Hyphomicrobiales</taxon>
        <taxon>Stappiaceae</taxon>
        <taxon>Stappia</taxon>
    </lineage>
</organism>
<dbReference type="AlphaFoldDB" id="A0A839ADG5"/>
<dbReference type="Pfam" id="PF00929">
    <property type="entry name" value="RNase_T"/>
    <property type="match status" value="1"/>
</dbReference>
<dbReference type="Proteomes" id="UP000541109">
    <property type="component" value="Unassembled WGS sequence"/>
</dbReference>
<evidence type="ECO:0000256" key="1">
    <source>
        <dbReference type="ARBA" id="ARBA00012417"/>
    </source>
</evidence>
<evidence type="ECO:0000256" key="2">
    <source>
        <dbReference type="ARBA" id="ARBA00025483"/>
    </source>
</evidence>
<keyword evidence="6" id="KW-0812">Transmembrane</keyword>
<evidence type="ECO:0000313" key="9">
    <source>
        <dbReference type="Proteomes" id="UP000541109"/>
    </source>
</evidence>
<comment type="catalytic activity">
    <reaction evidence="4">
        <text>DNA(n) + a 2'-deoxyribonucleoside 5'-triphosphate = DNA(n+1) + diphosphate</text>
        <dbReference type="Rhea" id="RHEA:22508"/>
        <dbReference type="Rhea" id="RHEA-COMP:17339"/>
        <dbReference type="Rhea" id="RHEA-COMP:17340"/>
        <dbReference type="ChEBI" id="CHEBI:33019"/>
        <dbReference type="ChEBI" id="CHEBI:61560"/>
        <dbReference type="ChEBI" id="CHEBI:173112"/>
        <dbReference type="EC" id="2.7.7.7"/>
    </reaction>
</comment>
<dbReference type="Gene3D" id="3.30.450.20">
    <property type="entry name" value="PAS domain"/>
    <property type="match status" value="1"/>
</dbReference>
<dbReference type="NCBIfam" id="TIGR00573">
    <property type="entry name" value="dnaq"/>
    <property type="match status" value="1"/>
</dbReference>
<feature type="domain" description="Exonuclease" evidence="7">
    <location>
        <begin position="533"/>
        <end position="703"/>
    </location>
</feature>
<evidence type="ECO:0000259" key="7">
    <source>
        <dbReference type="SMART" id="SM00479"/>
    </source>
</evidence>
<evidence type="ECO:0000256" key="3">
    <source>
        <dbReference type="ARBA" id="ARBA00026073"/>
    </source>
</evidence>
<dbReference type="RefSeq" id="WP_182164342.1">
    <property type="nucleotide sequence ID" value="NZ_JACFXV010000048.1"/>
</dbReference>